<dbReference type="PANTHER" id="PTHR42748:SF28">
    <property type="entry name" value="NMRA-LIKE DOMAIN-CONTAINING PROTEIN"/>
    <property type="match status" value="1"/>
</dbReference>
<dbReference type="Gene3D" id="3.40.50.720">
    <property type="entry name" value="NAD(P)-binding Rossmann-like Domain"/>
    <property type="match status" value="1"/>
</dbReference>
<organism evidence="4 5">
    <name type="scientific">Trichoderma harzianum</name>
    <name type="common">Hypocrea lixii</name>
    <dbReference type="NCBI Taxonomy" id="5544"/>
    <lineage>
        <taxon>Eukaryota</taxon>
        <taxon>Fungi</taxon>
        <taxon>Dikarya</taxon>
        <taxon>Ascomycota</taxon>
        <taxon>Pezizomycotina</taxon>
        <taxon>Sordariomycetes</taxon>
        <taxon>Hypocreomycetidae</taxon>
        <taxon>Hypocreales</taxon>
        <taxon>Hypocreaceae</taxon>
        <taxon>Trichoderma</taxon>
    </lineage>
</organism>
<dbReference type="PANTHER" id="PTHR42748">
    <property type="entry name" value="NITROGEN METABOLITE REPRESSION PROTEIN NMRA FAMILY MEMBER"/>
    <property type="match status" value="1"/>
</dbReference>
<reference evidence="5" key="1">
    <citation type="journal article" date="2015" name="Genome Announc.">
        <title>Draft whole-genome sequence of the biocontrol agent Trichoderma harzianum T6776.</title>
        <authorList>
            <person name="Baroncelli R."/>
            <person name="Piaggeschi G."/>
            <person name="Fiorini L."/>
            <person name="Bertolini E."/>
            <person name="Zapparata A."/>
            <person name="Pe M.E."/>
            <person name="Sarrocco S."/>
            <person name="Vannacci G."/>
        </authorList>
    </citation>
    <scope>NUCLEOTIDE SEQUENCE [LARGE SCALE GENOMIC DNA]</scope>
    <source>
        <strain evidence="5">T6776</strain>
    </source>
</reference>
<protein>
    <recommendedName>
        <fullName evidence="3">NmrA-like domain-containing protein</fullName>
    </recommendedName>
</protein>
<dbReference type="GO" id="GO:0005634">
    <property type="term" value="C:nucleus"/>
    <property type="evidence" value="ECO:0007669"/>
    <property type="project" value="TreeGrafter"/>
</dbReference>
<comment type="caution">
    <text evidence="4">The sequence shown here is derived from an EMBL/GenBank/DDBJ whole genome shotgun (WGS) entry which is preliminary data.</text>
</comment>
<dbReference type="InterPro" id="IPR036291">
    <property type="entry name" value="NAD(P)-bd_dom_sf"/>
</dbReference>
<dbReference type="CDD" id="cd05251">
    <property type="entry name" value="NmrA_like_SDR_a"/>
    <property type="match status" value="1"/>
</dbReference>
<feature type="domain" description="NmrA-like" evidence="3">
    <location>
        <begin position="4"/>
        <end position="301"/>
    </location>
</feature>
<dbReference type="EMBL" id="JOKZ01000309">
    <property type="protein sequence ID" value="KKO99664.1"/>
    <property type="molecule type" value="Genomic_DNA"/>
</dbReference>
<dbReference type="Pfam" id="PF05368">
    <property type="entry name" value="NmrA"/>
    <property type="match status" value="1"/>
</dbReference>
<dbReference type="AlphaFoldDB" id="A0A0F9X4Y7"/>
<dbReference type="OMA" id="KYTRVYH"/>
<dbReference type="InterPro" id="IPR051164">
    <property type="entry name" value="NmrA-like_oxidored"/>
</dbReference>
<dbReference type="SUPFAM" id="SSF51735">
    <property type="entry name" value="NAD(P)-binding Rossmann-fold domains"/>
    <property type="match status" value="1"/>
</dbReference>
<dbReference type="OrthoDB" id="3358371at2759"/>
<sequence>MSSTKLIVVVGATGNQGGSVADVFLSTPGWRVRALTRNPSSAKAKALAARGAEVVAADMDVPSTLQPALQGANAVFLVSDFWGLYGDPANKDRAKPGQPLNVWAADYEVQQLKNVIDIVAKLPTLERFVYSSLSNATRWSFGKYTHVYHFDSKARAEDYARETYPELWAKTSIFQAGWFLSNFIVNPILEFVKGDDGVARFTGNLDVDVKFPFIAAEEDSGPFVKALVEEPAGKNVIAYREWLTLREVAAILSEVIGIPTEAIQLPKGQSKVTEPAELKLELDDNFAYWSEYGYEGRADPTIIHPKDLPTLGKLDTVFNYFKKQDWTKLKA</sequence>
<dbReference type="InterPro" id="IPR008030">
    <property type="entry name" value="NmrA-like"/>
</dbReference>
<dbReference type="Proteomes" id="UP000034112">
    <property type="component" value="Unassembled WGS sequence"/>
</dbReference>
<comment type="similarity">
    <text evidence="1">Belongs to the NmrA-type oxidoreductase family.</text>
</comment>
<evidence type="ECO:0000313" key="5">
    <source>
        <dbReference type="Proteomes" id="UP000034112"/>
    </source>
</evidence>
<dbReference type="Gene3D" id="3.90.25.10">
    <property type="entry name" value="UDP-galactose 4-epimerase, domain 1"/>
    <property type="match status" value="1"/>
</dbReference>
<proteinExistence type="inferred from homology"/>
<keyword evidence="2" id="KW-0521">NADP</keyword>
<gene>
    <name evidence="4" type="ORF">THAR02_08248</name>
</gene>
<accession>A0A0F9X4Y7</accession>
<name>A0A0F9X4Y7_TRIHA</name>
<evidence type="ECO:0000256" key="2">
    <source>
        <dbReference type="ARBA" id="ARBA00022857"/>
    </source>
</evidence>
<evidence type="ECO:0000259" key="3">
    <source>
        <dbReference type="Pfam" id="PF05368"/>
    </source>
</evidence>
<evidence type="ECO:0000256" key="1">
    <source>
        <dbReference type="ARBA" id="ARBA00006328"/>
    </source>
</evidence>
<evidence type="ECO:0000313" key="4">
    <source>
        <dbReference type="EMBL" id="KKO99664.1"/>
    </source>
</evidence>